<proteinExistence type="predicted"/>
<evidence type="ECO:0000313" key="1">
    <source>
        <dbReference type="EMBL" id="UMO77406.1"/>
    </source>
</evidence>
<sequence>MSKDKSHSWSFRICTWHVCSKCGLIRLNNKATNQAANKACPGRED</sequence>
<dbReference type="EMBL" id="OL702939">
    <property type="protein sequence ID" value="UMO77406.1"/>
    <property type="molecule type" value="Genomic_DNA"/>
</dbReference>
<evidence type="ECO:0000313" key="2">
    <source>
        <dbReference type="Proteomes" id="UP000829466"/>
    </source>
</evidence>
<gene>
    <name evidence="1" type="ORF">SmaMPs15_000255</name>
</gene>
<organism evidence="1 2">
    <name type="scientific">Stenotrophomonas maltophilia phage vB_SmaM_Ps15</name>
    <dbReference type="NCBI Taxonomy" id="3071007"/>
    <lineage>
        <taxon>Viruses</taxon>
        <taxon>Duplodnaviria</taxon>
        <taxon>Heunggongvirae</taxon>
        <taxon>Uroviricota</taxon>
        <taxon>Caudoviricetes</taxon>
        <taxon>Menderavirus</taxon>
        <taxon>Menderavirus Ps15</taxon>
    </lineage>
</organism>
<accession>A0AAE9FGY9</accession>
<keyword evidence="2" id="KW-1185">Reference proteome</keyword>
<name>A0AAE9FGY9_9CAUD</name>
<reference evidence="1 2" key="1">
    <citation type="submission" date="2021-12" db="EMBL/GenBank/DDBJ databases">
        <title>Characterization of bacteriophage vB_SmaM_Ps15 infective to Stenotrophomonas maltophila clinical ocular isolates.</title>
        <authorList>
            <person name="Damnjanovic D."/>
            <person name="Vazquez-Campos X."/>
            <person name="Elliott L."/>
            <person name="Willcox M."/>
            <person name="Bridge W.J."/>
        </authorList>
    </citation>
    <scope>NUCLEOTIDE SEQUENCE [LARGE SCALE GENOMIC DNA]</scope>
</reference>
<dbReference type="Proteomes" id="UP000829466">
    <property type="component" value="Segment"/>
</dbReference>
<protein>
    <submittedName>
        <fullName evidence="1">Uncharacterized protein</fullName>
    </submittedName>
</protein>